<protein>
    <submittedName>
        <fullName evidence="5">RpiR family transcriptional regulator</fullName>
    </submittedName>
</protein>
<dbReference type="InterPro" id="IPR036388">
    <property type="entry name" value="WH-like_DNA-bd_sf"/>
</dbReference>
<dbReference type="GO" id="GO:0003677">
    <property type="term" value="F:DNA binding"/>
    <property type="evidence" value="ECO:0007669"/>
    <property type="project" value="UniProtKB-KW"/>
</dbReference>
<dbReference type="InterPro" id="IPR000281">
    <property type="entry name" value="HTH_RpiR"/>
</dbReference>
<evidence type="ECO:0000313" key="6">
    <source>
        <dbReference type="Proteomes" id="UP000219111"/>
    </source>
</evidence>
<dbReference type="PANTHER" id="PTHR30514:SF18">
    <property type="entry name" value="RPIR-FAMILY TRANSCRIPTIONAL REGULATOR"/>
    <property type="match status" value="1"/>
</dbReference>
<keyword evidence="2" id="KW-0238">DNA-binding</keyword>
<organism evidence="5 6">
    <name type="scientific">Rhodobacter maris</name>
    <dbReference type="NCBI Taxonomy" id="446682"/>
    <lineage>
        <taxon>Bacteria</taxon>
        <taxon>Pseudomonadati</taxon>
        <taxon>Pseudomonadota</taxon>
        <taxon>Alphaproteobacteria</taxon>
        <taxon>Rhodobacterales</taxon>
        <taxon>Rhodobacter group</taxon>
        <taxon>Rhodobacter</taxon>
    </lineage>
</organism>
<dbReference type="InterPro" id="IPR046348">
    <property type="entry name" value="SIS_dom_sf"/>
</dbReference>
<gene>
    <name evidence="5" type="ORF">SAMN05877831_10111</name>
</gene>
<evidence type="ECO:0000256" key="1">
    <source>
        <dbReference type="ARBA" id="ARBA00023015"/>
    </source>
</evidence>
<dbReference type="Proteomes" id="UP000219111">
    <property type="component" value="Unassembled WGS sequence"/>
</dbReference>
<dbReference type="InterPro" id="IPR047640">
    <property type="entry name" value="RpiR-like"/>
</dbReference>
<accession>A0A285RJ77</accession>
<keyword evidence="1" id="KW-0805">Transcription regulation</keyword>
<dbReference type="GO" id="GO:0003700">
    <property type="term" value="F:DNA-binding transcription factor activity"/>
    <property type="evidence" value="ECO:0007669"/>
    <property type="project" value="InterPro"/>
</dbReference>
<name>A0A285RJ77_9RHOB</name>
<proteinExistence type="predicted"/>
<dbReference type="InterPro" id="IPR035472">
    <property type="entry name" value="RpiR-like_SIS"/>
</dbReference>
<dbReference type="PANTHER" id="PTHR30514">
    <property type="entry name" value="GLUCOKINASE"/>
    <property type="match status" value="1"/>
</dbReference>
<dbReference type="OrthoDB" id="3574600at2"/>
<dbReference type="GO" id="GO:1901135">
    <property type="term" value="P:carbohydrate derivative metabolic process"/>
    <property type="evidence" value="ECO:0007669"/>
    <property type="project" value="InterPro"/>
</dbReference>
<dbReference type="Pfam" id="PF01380">
    <property type="entry name" value="SIS"/>
    <property type="match status" value="1"/>
</dbReference>
<dbReference type="GO" id="GO:0097367">
    <property type="term" value="F:carbohydrate derivative binding"/>
    <property type="evidence" value="ECO:0007669"/>
    <property type="project" value="InterPro"/>
</dbReference>
<dbReference type="InterPro" id="IPR001347">
    <property type="entry name" value="SIS_dom"/>
</dbReference>
<dbReference type="Gene3D" id="3.40.50.10490">
    <property type="entry name" value="Glucose-6-phosphate isomerase like protein, domain 1"/>
    <property type="match status" value="1"/>
</dbReference>
<feature type="domain" description="HTH rpiR-type" evidence="4">
    <location>
        <begin position="6"/>
        <end position="82"/>
    </location>
</feature>
<dbReference type="SUPFAM" id="SSF53697">
    <property type="entry name" value="SIS domain"/>
    <property type="match status" value="1"/>
</dbReference>
<dbReference type="SUPFAM" id="SSF46689">
    <property type="entry name" value="Homeodomain-like"/>
    <property type="match status" value="1"/>
</dbReference>
<evidence type="ECO:0000313" key="5">
    <source>
        <dbReference type="EMBL" id="SOB92462.1"/>
    </source>
</evidence>
<dbReference type="CDD" id="cd05013">
    <property type="entry name" value="SIS_RpiR"/>
    <property type="match status" value="1"/>
</dbReference>
<evidence type="ECO:0000256" key="2">
    <source>
        <dbReference type="ARBA" id="ARBA00023125"/>
    </source>
</evidence>
<dbReference type="RefSeq" id="WP_097068079.1">
    <property type="nucleotide sequence ID" value="NZ_OBMT01000001.1"/>
</dbReference>
<evidence type="ECO:0000259" key="4">
    <source>
        <dbReference type="PROSITE" id="PS51071"/>
    </source>
</evidence>
<evidence type="ECO:0000256" key="3">
    <source>
        <dbReference type="ARBA" id="ARBA00023163"/>
    </source>
</evidence>
<reference evidence="6" key="1">
    <citation type="submission" date="2017-08" db="EMBL/GenBank/DDBJ databases">
        <authorList>
            <person name="Varghese N."/>
            <person name="Submissions S."/>
        </authorList>
    </citation>
    <scope>NUCLEOTIDE SEQUENCE [LARGE SCALE GENOMIC DNA]</scope>
    <source>
        <strain evidence="6">JA276</strain>
    </source>
</reference>
<keyword evidence="6" id="KW-1185">Reference proteome</keyword>
<dbReference type="Pfam" id="PF01418">
    <property type="entry name" value="HTH_6"/>
    <property type="match status" value="1"/>
</dbReference>
<keyword evidence="3" id="KW-0804">Transcription</keyword>
<dbReference type="Gene3D" id="1.10.10.10">
    <property type="entry name" value="Winged helix-like DNA-binding domain superfamily/Winged helix DNA-binding domain"/>
    <property type="match status" value="1"/>
</dbReference>
<dbReference type="EMBL" id="OBMT01000001">
    <property type="protein sequence ID" value="SOB92462.1"/>
    <property type="molecule type" value="Genomic_DNA"/>
</dbReference>
<dbReference type="InterPro" id="IPR009057">
    <property type="entry name" value="Homeodomain-like_sf"/>
</dbReference>
<dbReference type="AlphaFoldDB" id="A0A285RJ77"/>
<dbReference type="PROSITE" id="PS51071">
    <property type="entry name" value="HTH_RPIR"/>
    <property type="match status" value="1"/>
</dbReference>
<sequence length="290" mass="31926">MAAERCTIEEELRGAIATMTRAERQLASHILRHYPVALLGSVTQLARAAEVSSPTVVRLAQKMGYGGYPGLQGAVRDELESRLVGPLAKHDRWAAQAPEGHVLNRFADAVMANLQATLAQIEQTDFDAAAALLADPNRKIFATGGRITLAMAEYFVTHMKVIRPQVELLMPVSNAWPPALLEIGRGDVLLVFDIRRYENAVLQLVELAAEQGAEVVLVTDPWVSPAAAHARIRLSAQVEVPSAWDSTVAIQLIVETLMAAVQDLTWETTAARMRRLEALYERARFFRGRK</sequence>